<gene>
    <name evidence="2" type="ORF">C791_1193</name>
</gene>
<proteinExistence type="predicted"/>
<sequence length="56" mass="6003">MTTAADMANETNSLFAFRGRKYNMTAVTNNKGSNMNAEEHSGVILNPSGVSPDNPK</sequence>
<evidence type="ECO:0000313" key="2">
    <source>
        <dbReference type="EMBL" id="EMD28316.1"/>
    </source>
</evidence>
<evidence type="ECO:0000313" key="3">
    <source>
        <dbReference type="Proteomes" id="UP000014137"/>
    </source>
</evidence>
<dbReference type="PATRIC" id="fig|1238180.3.peg.1941"/>
<feature type="region of interest" description="Disordered" evidence="1">
    <location>
        <begin position="31"/>
        <end position="56"/>
    </location>
</feature>
<comment type="caution">
    <text evidence="2">The sequence shown here is derived from an EMBL/GenBank/DDBJ whole genome shotgun (WGS) entry which is preliminary data.</text>
</comment>
<name>M2QNQ7_9PSEU</name>
<dbReference type="Proteomes" id="UP000014137">
    <property type="component" value="Unassembled WGS sequence"/>
</dbReference>
<accession>M2QNQ7</accession>
<evidence type="ECO:0000256" key="1">
    <source>
        <dbReference type="SAM" id="MobiDB-lite"/>
    </source>
</evidence>
<dbReference type="EMBL" id="ANMG01000014">
    <property type="protein sequence ID" value="EMD28316.1"/>
    <property type="molecule type" value="Genomic_DNA"/>
</dbReference>
<protein>
    <submittedName>
        <fullName evidence="2">Uncharacterized protein</fullName>
    </submittedName>
</protein>
<organism evidence="2 3">
    <name type="scientific">Amycolatopsis azurea DSM 43854</name>
    <dbReference type="NCBI Taxonomy" id="1238180"/>
    <lineage>
        <taxon>Bacteria</taxon>
        <taxon>Bacillati</taxon>
        <taxon>Actinomycetota</taxon>
        <taxon>Actinomycetes</taxon>
        <taxon>Pseudonocardiales</taxon>
        <taxon>Pseudonocardiaceae</taxon>
        <taxon>Amycolatopsis</taxon>
    </lineage>
</organism>
<dbReference type="AlphaFoldDB" id="M2QNQ7"/>
<reference evidence="2 3" key="1">
    <citation type="submission" date="2012-10" db="EMBL/GenBank/DDBJ databases">
        <title>Genome assembly of Amycolatopsis azurea DSM 43854.</title>
        <authorList>
            <person name="Khatri I."/>
            <person name="Kaur I."/>
            <person name="Subramanian S."/>
            <person name="Mayilraj S."/>
        </authorList>
    </citation>
    <scope>NUCLEOTIDE SEQUENCE [LARGE SCALE GENOMIC DNA]</scope>
    <source>
        <strain evidence="2 3">DSM 43854</strain>
    </source>
</reference>